<reference evidence="11 12" key="1">
    <citation type="submission" date="2023-07" db="EMBL/GenBank/DDBJ databases">
        <title>Sorghum-associated microbial communities from plants grown in Nebraska, USA.</title>
        <authorList>
            <person name="Schachtman D."/>
        </authorList>
    </citation>
    <scope>NUCLEOTIDE SEQUENCE [LARGE SCALE GENOMIC DNA]</scope>
    <source>
        <strain evidence="11 12">BE107</strain>
    </source>
</reference>
<dbReference type="Proteomes" id="UP001254759">
    <property type="component" value="Unassembled WGS sequence"/>
</dbReference>
<organism evidence="11 12">
    <name type="scientific">Pseudoxanthomonas sacheonensis</name>
    <dbReference type="NCBI Taxonomy" id="443615"/>
    <lineage>
        <taxon>Bacteria</taxon>
        <taxon>Pseudomonadati</taxon>
        <taxon>Pseudomonadota</taxon>
        <taxon>Gammaproteobacteria</taxon>
        <taxon>Lysobacterales</taxon>
        <taxon>Lysobacteraceae</taxon>
        <taxon>Pseudoxanthomonas</taxon>
    </lineage>
</organism>
<evidence type="ECO:0000256" key="2">
    <source>
        <dbReference type="ARBA" id="ARBA00022670"/>
    </source>
</evidence>
<proteinExistence type="inferred from homology"/>
<keyword evidence="5 9" id="KW-0862">Zinc</keyword>
<evidence type="ECO:0000256" key="3">
    <source>
        <dbReference type="ARBA" id="ARBA00022723"/>
    </source>
</evidence>
<comment type="cofactor">
    <cofactor evidence="9">
        <name>Zn(2+)</name>
        <dbReference type="ChEBI" id="CHEBI:29105"/>
    </cofactor>
    <text evidence="9">Binds 1 zinc ion per subunit.</text>
</comment>
<evidence type="ECO:0000256" key="1">
    <source>
        <dbReference type="ARBA" id="ARBA00001362"/>
    </source>
</evidence>
<keyword evidence="2 9" id="KW-0645">Protease</keyword>
<evidence type="ECO:0000256" key="10">
    <source>
        <dbReference type="PIRNR" id="PIRNR026671"/>
    </source>
</evidence>
<evidence type="ECO:0000256" key="5">
    <source>
        <dbReference type="ARBA" id="ARBA00022833"/>
    </source>
</evidence>
<evidence type="ECO:0000256" key="6">
    <source>
        <dbReference type="ARBA" id="ARBA00022997"/>
    </source>
</evidence>
<evidence type="ECO:0000256" key="9">
    <source>
        <dbReference type="HAMAP-Rule" id="MF_01924"/>
    </source>
</evidence>
<dbReference type="InterPro" id="IPR000755">
    <property type="entry name" value="A_A_dipeptidase"/>
</dbReference>
<accession>A0ABU1RP45</accession>
<dbReference type="Gene3D" id="3.30.1380.10">
    <property type="match status" value="1"/>
</dbReference>
<feature type="binding site" evidence="9">
    <location>
        <position position="104"/>
    </location>
    <ligand>
        <name>Zn(2+)</name>
        <dbReference type="ChEBI" id="CHEBI:29105"/>
        <note>catalytic</note>
    </ligand>
</feature>
<evidence type="ECO:0000313" key="11">
    <source>
        <dbReference type="EMBL" id="MDR6840535.1"/>
    </source>
</evidence>
<evidence type="ECO:0000256" key="8">
    <source>
        <dbReference type="ARBA" id="ARBA00023316"/>
    </source>
</evidence>
<dbReference type="HAMAP" id="MF_01924">
    <property type="entry name" value="A_A_dipeptidase"/>
    <property type="match status" value="1"/>
</dbReference>
<comment type="function">
    <text evidence="9 10">Catalyzes hydrolysis of the D-alanyl-D-alanine dipeptide.</text>
</comment>
<dbReference type="PANTHER" id="PTHR43126:SF1">
    <property type="entry name" value="D-ALANYL-D-ALANINE DIPEPTIDASE"/>
    <property type="match status" value="1"/>
</dbReference>
<name>A0ABU1RP45_9GAMM</name>
<feature type="binding site" evidence="9">
    <location>
        <position position="111"/>
    </location>
    <ligand>
        <name>Zn(2+)</name>
        <dbReference type="ChEBI" id="CHEBI:29105"/>
        <note>catalytic</note>
    </ligand>
</feature>
<evidence type="ECO:0000256" key="7">
    <source>
        <dbReference type="ARBA" id="ARBA00023049"/>
    </source>
</evidence>
<evidence type="ECO:0000313" key="12">
    <source>
        <dbReference type="Proteomes" id="UP001254759"/>
    </source>
</evidence>
<gene>
    <name evidence="9" type="primary">ddpX</name>
    <name evidence="11" type="ORF">J2W94_000799</name>
</gene>
<comment type="caution">
    <text evidence="11">The sequence shown here is derived from an EMBL/GenBank/DDBJ whole genome shotgun (WGS) entry which is preliminary data.</text>
</comment>
<dbReference type="InterPro" id="IPR009045">
    <property type="entry name" value="Zn_M74/Hedgehog-like"/>
</dbReference>
<keyword evidence="7 9" id="KW-0482">Metalloprotease</keyword>
<keyword evidence="8 10" id="KW-0961">Cell wall biogenesis/degradation</keyword>
<sequence length="192" mass="22339">MPDISQQIRYAGSENFVGVPVEGYNAARCYLREPAAQALQRVEQSLRREGFRLRVFDCYRPARAVRHFVRWAADLQDQRTKTRYYPNLDKTQLLGDYIAPVSGHSRGATLDLTLLDCRGADNRCLPLDMGTEFDFFDTLANTDSPRITQAQRDNRQRLLRAMTQQGFRNYPMEWWHYTLASEDPPLYDIPIE</sequence>
<dbReference type="GO" id="GO:0160237">
    <property type="term" value="F:D-Ala-D-Ala dipeptidase activity"/>
    <property type="evidence" value="ECO:0007669"/>
    <property type="project" value="UniProtKB-EC"/>
</dbReference>
<feature type="active site" description="Proton donor/acceptor" evidence="9">
    <location>
        <position position="173"/>
    </location>
</feature>
<dbReference type="PANTHER" id="PTHR43126">
    <property type="entry name" value="D-ALANYL-D-ALANINE DIPEPTIDASE"/>
    <property type="match status" value="1"/>
</dbReference>
<evidence type="ECO:0000256" key="4">
    <source>
        <dbReference type="ARBA" id="ARBA00022801"/>
    </source>
</evidence>
<dbReference type="EMBL" id="JAVDTT010000001">
    <property type="protein sequence ID" value="MDR6840535.1"/>
    <property type="molecule type" value="Genomic_DNA"/>
</dbReference>
<feature type="site" description="Transition state stabilizer" evidence="9">
    <location>
        <position position="60"/>
    </location>
</feature>
<keyword evidence="6 9" id="KW-0224">Dipeptidase</keyword>
<dbReference type="PIRSF" id="PIRSF026671">
    <property type="entry name" value="AA_dipeptidase"/>
    <property type="match status" value="1"/>
</dbReference>
<comment type="catalytic activity">
    <reaction evidence="1 9 10">
        <text>D-alanyl-D-alanine + H2O = 2 D-alanine</text>
        <dbReference type="Rhea" id="RHEA:20661"/>
        <dbReference type="ChEBI" id="CHEBI:15377"/>
        <dbReference type="ChEBI" id="CHEBI:57416"/>
        <dbReference type="ChEBI" id="CHEBI:57822"/>
        <dbReference type="EC" id="3.4.13.22"/>
    </reaction>
</comment>
<keyword evidence="12" id="KW-1185">Reference proteome</keyword>
<comment type="similarity">
    <text evidence="9 10">Belongs to the peptidase M15D family.</text>
</comment>
<dbReference type="SUPFAM" id="SSF55166">
    <property type="entry name" value="Hedgehog/DD-peptidase"/>
    <property type="match status" value="1"/>
</dbReference>
<keyword evidence="3 9" id="KW-0479">Metal-binding</keyword>
<feature type="binding site" evidence="9">
    <location>
        <position position="176"/>
    </location>
    <ligand>
        <name>Zn(2+)</name>
        <dbReference type="ChEBI" id="CHEBI:29105"/>
        <note>catalytic</note>
    </ligand>
</feature>
<keyword evidence="4 9" id="KW-0378">Hydrolase</keyword>
<protein>
    <recommendedName>
        <fullName evidence="9 10">D-alanyl-D-alanine dipeptidase</fullName>
        <shortName evidence="9 10">D-Ala-D-Ala dipeptidase</shortName>
        <ecNumber evidence="9 10">3.4.13.22</ecNumber>
    </recommendedName>
</protein>
<dbReference type="Pfam" id="PF01427">
    <property type="entry name" value="Peptidase_M15"/>
    <property type="match status" value="1"/>
</dbReference>
<dbReference type="EC" id="3.4.13.22" evidence="9 10"/>
<dbReference type="CDD" id="cd14817">
    <property type="entry name" value="D-Ala-D-Ala_dipeptidase_VanX"/>
    <property type="match status" value="1"/>
</dbReference>